<evidence type="ECO:0000256" key="9">
    <source>
        <dbReference type="PIRSR" id="PIRSR004532-1"/>
    </source>
</evidence>
<dbReference type="Proteomes" id="UP000244893">
    <property type="component" value="Unassembled WGS sequence"/>
</dbReference>
<evidence type="ECO:0000256" key="4">
    <source>
        <dbReference type="ARBA" id="ARBA00022723"/>
    </source>
</evidence>
<feature type="binding site" evidence="10">
    <location>
        <position position="222"/>
    </location>
    <ligand>
        <name>substrate</name>
    </ligand>
</feature>
<comment type="pathway">
    <text evidence="2">Carbohydrate biosynthesis; gluconeogenesis.</text>
</comment>
<dbReference type="GO" id="GO:0005829">
    <property type="term" value="C:cytosol"/>
    <property type="evidence" value="ECO:0007669"/>
    <property type="project" value="TreeGrafter"/>
</dbReference>
<dbReference type="AlphaFoldDB" id="A0A2V1HM67"/>
<feature type="binding site" evidence="9">
    <location>
        <position position="44"/>
    </location>
    <ligand>
        <name>Mn(2+)</name>
        <dbReference type="ChEBI" id="CHEBI:29035"/>
        <label>1</label>
    </ligand>
</feature>
<accession>A0A2V1HM67</accession>
<reference evidence="11 12" key="1">
    <citation type="submission" date="2018-05" db="EMBL/GenBank/DDBJ databases">
        <title>Amnibacterium sp. M8JJ-5, whole genome shotgun sequence.</title>
        <authorList>
            <person name="Tuo L."/>
        </authorList>
    </citation>
    <scope>NUCLEOTIDE SEQUENCE [LARGE SCALE GENOMIC DNA]</scope>
    <source>
        <strain evidence="11 12">M8JJ-5</strain>
    </source>
</reference>
<protein>
    <recommendedName>
        <fullName evidence="8">Fructose-1,6-bisphosphatase</fullName>
    </recommendedName>
</protein>
<dbReference type="GO" id="GO:0006071">
    <property type="term" value="P:glycerol metabolic process"/>
    <property type="evidence" value="ECO:0007669"/>
    <property type="project" value="InterPro"/>
</dbReference>
<dbReference type="GO" id="GO:0046872">
    <property type="term" value="F:metal ion binding"/>
    <property type="evidence" value="ECO:0007669"/>
    <property type="project" value="UniProtKB-KW"/>
</dbReference>
<dbReference type="InterPro" id="IPR004464">
    <property type="entry name" value="FBPase_class-2/SBPase"/>
</dbReference>
<dbReference type="CDD" id="cd01516">
    <property type="entry name" value="FBPase_glpX"/>
    <property type="match status" value="1"/>
</dbReference>
<dbReference type="NCBIfam" id="TIGR00330">
    <property type="entry name" value="glpX"/>
    <property type="match status" value="1"/>
</dbReference>
<evidence type="ECO:0000256" key="5">
    <source>
        <dbReference type="ARBA" id="ARBA00022801"/>
    </source>
</evidence>
<feature type="binding site" evidence="9">
    <location>
        <position position="99"/>
    </location>
    <ligand>
        <name>Mn(2+)</name>
        <dbReference type="ChEBI" id="CHEBI:29035"/>
        <label>2</label>
    </ligand>
</feature>
<dbReference type="Pfam" id="PF03320">
    <property type="entry name" value="FBPase_glpX"/>
    <property type="match status" value="1"/>
</dbReference>
<comment type="similarity">
    <text evidence="3 8">Belongs to the FBPase class 2 family.</text>
</comment>
<dbReference type="Gene3D" id="3.40.190.90">
    <property type="match status" value="1"/>
</dbReference>
<evidence type="ECO:0000256" key="1">
    <source>
        <dbReference type="ARBA" id="ARBA00001273"/>
    </source>
</evidence>
<evidence type="ECO:0000256" key="3">
    <source>
        <dbReference type="ARBA" id="ARBA00008989"/>
    </source>
</evidence>
<feature type="binding site" evidence="10">
    <location>
        <position position="131"/>
    </location>
    <ligand>
        <name>substrate</name>
    </ligand>
</feature>
<keyword evidence="12" id="KW-1185">Reference proteome</keyword>
<evidence type="ECO:0000256" key="6">
    <source>
        <dbReference type="ARBA" id="ARBA00023211"/>
    </source>
</evidence>
<evidence type="ECO:0000256" key="8">
    <source>
        <dbReference type="PIRNR" id="PIRNR004532"/>
    </source>
</evidence>
<comment type="cofactor">
    <cofactor evidence="9">
        <name>Mn(2+)</name>
        <dbReference type="ChEBI" id="CHEBI:29035"/>
    </cofactor>
</comment>
<dbReference type="PIRSF" id="PIRSF004532">
    <property type="entry name" value="GlpX"/>
    <property type="match status" value="1"/>
</dbReference>
<evidence type="ECO:0000256" key="2">
    <source>
        <dbReference type="ARBA" id="ARBA00004742"/>
    </source>
</evidence>
<keyword evidence="7 8" id="KW-0119">Carbohydrate metabolism</keyword>
<dbReference type="GO" id="GO:0042132">
    <property type="term" value="F:fructose 1,6-bisphosphate 1-phosphatase activity"/>
    <property type="evidence" value="ECO:0007669"/>
    <property type="project" value="UniProtKB-EC"/>
</dbReference>
<evidence type="ECO:0000313" key="12">
    <source>
        <dbReference type="Proteomes" id="UP000244893"/>
    </source>
</evidence>
<keyword evidence="4 9" id="KW-0479">Metal-binding</keyword>
<evidence type="ECO:0000313" key="11">
    <source>
        <dbReference type="EMBL" id="PVZ93726.1"/>
    </source>
</evidence>
<dbReference type="UniPathway" id="UPA00138"/>
<dbReference type="Gene3D" id="3.30.540.10">
    <property type="entry name" value="Fructose-1,6-Bisphosphatase, subunit A, domain 1"/>
    <property type="match status" value="1"/>
</dbReference>
<evidence type="ECO:0000256" key="7">
    <source>
        <dbReference type="ARBA" id="ARBA00023277"/>
    </source>
</evidence>
<comment type="caution">
    <text evidence="11">The sequence shown here is derived from an EMBL/GenBank/DDBJ whole genome shotgun (WGS) entry which is preliminary data.</text>
</comment>
<gene>
    <name evidence="11" type="primary">glpX</name>
    <name evidence="11" type="ORF">DDQ50_07975</name>
</gene>
<name>A0A2V1HM67_9MICO</name>
<dbReference type="PANTHER" id="PTHR30447">
    <property type="entry name" value="FRUCTOSE-1,6-BISPHOSPHATASE CLASS 2"/>
    <property type="match status" value="1"/>
</dbReference>
<proteinExistence type="inferred from homology"/>
<feature type="binding site" evidence="9">
    <location>
        <position position="96"/>
    </location>
    <ligand>
        <name>Mn(2+)</name>
        <dbReference type="ChEBI" id="CHEBI:29035"/>
        <label>2</label>
    </ligand>
</feature>
<feature type="binding site" evidence="10">
    <location>
        <begin position="99"/>
        <end position="101"/>
    </location>
    <ligand>
        <name>substrate</name>
    </ligand>
</feature>
<dbReference type="RefSeq" id="WP_116756240.1">
    <property type="nucleotide sequence ID" value="NZ_JBHUEX010000001.1"/>
</dbReference>
<sequence length="335" mass="35455">MAHHDTLVYSQPDRNLAMELVRATEAAAIRAVPFIGRGDKNAADKAAVDAMRKFLGTVNFDGVIVIGEGEKDKAPMLYNGEHVGNGRGPSCDIAVDPIDGTSLTAAGRQNAISMIAVSDRGSMLDASTVFYMDKIVCGAEGIGVVDIRKPIGENIRALAKAKGKDVHDIVVAVLDRPRHAQLIEDIRAAGAGTRLLLDGDVAGGINAARYETRLDLCVGIGGSPEGVATACAIKAMGGLIQGVLAPKDDAERQRGIDAGLKMDYVYSNDELVKGENTFFVATGVTDGQLVDGVRRKGPIIRTESIVLRSRSGTVRRVIADHLAEKWLGDIDDVEA</sequence>
<keyword evidence="6 9" id="KW-0464">Manganese</keyword>
<feature type="binding site" evidence="10">
    <location>
        <begin position="198"/>
        <end position="200"/>
    </location>
    <ligand>
        <name>substrate</name>
    </ligand>
</feature>
<dbReference type="GO" id="GO:0006094">
    <property type="term" value="P:gluconeogenesis"/>
    <property type="evidence" value="ECO:0007669"/>
    <property type="project" value="UniProtKB-UniPathway"/>
</dbReference>
<organism evidence="11 12">
    <name type="scientific">Amnibacterium flavum</name>
    <dbReference type="NCBI Taxonomy" id="2173173"/>
    <lineage>
        <taxon>Bacteria</taxon>
        <taxon>Bacillati</taxon>
        <taxon>Actinomycetota</taxon>
        <taxon>Actinomycetes</taxon>
        <taxon>Micrococcales</taxon>
        <taxon>Microbacteriaceae</taxon>
        <taxon>Amnibacterium</taxon>
    </lineage>
</organism>
<evidence type="ECO:0000256" key="10">
    <source>
        <dbReference type="PIRSR" id="PIRSR004532-2"/>
    </source>
</evidence>
<comment type="catalytic activity">
    <reaction evidence="1">
        <text>beta-D-fructose 1,6-bisphosphate + H2O = beta-D-fructose 6-phosphate + phosphate</text>
        <dbReference type="Rhea" id="RHEA:11064"/>
        <dbReference type="ChEBI" id="CHEBI:15377"/>
        <dbReference type="ChEBI" id="CHEBI:32966"/>
        <dbReference type="ChEBI" id="CHEBI:43474"/>
        <dbReference type="ChEBI" id="CHEBI:57634"/>
        <dbReference type="EC" id="3.1.3.11"/>
    </reaction>
</comment>
<feature type="binding site" evidence="9">
    <location>
        <position position="68"/>
    </location>
    <ligand>
        <name>Mn(2+)</name>
        <dbReference type="ChEBI" id="CHEBI:29035"/>
        <label>1</label>
    </ligand>
</feature>
<feature type="binding site" evidence="10">
    <location>
        <begin position="176"/>
        <end position="178"/>
    </location>
    <ligand>
        <name>substrate</name>
    </ligand>
</feature>
<dbReference type="GO" id="GO:0030388">
    <property type="term" value="P:fructose 1,6-bisphosphate metabolic process"/>
    <property type="evidence" value="ECO:0007669"/>
    <property type="project" value="TreeGrafter"/>
</dbReference>
<dbReference type="OrthoDB" id="9779353at2"/>
<feature type="binding site" evidence="9">
    <location>
        <position position="225"/>
    </location>
    <ligand>
        <name>Mn(2+)</name>
        <dbReference type="ChEBI" id="CHEBI:29035"/>
        <label>2</label>
    </ligand>
</feature>
<keyword evidence="5" id="KW-0378">Hydrolase</keyword>
<dbReference type="PANTHER" id="PTHR30447:SF0">
    <property type="entry name" value="FRUCTOSE-1,6-BISPHOSPHATASE 1 CLASS 2-RELATED"/>
    <property type="match status" value="1"/>
</dbReference>
<dbReference type="SUPFAM" id="SSF56655">
    <property type="entry name" value="Carbohydrate phosphatase"/>
    <property type="match status" value="1"/>
</dbReference>
<dbReference type="EMBL" id="QEOP01000002">
    <property type="protein sequence ID" value="PVZ93726.1"/>
    <property type="molecule type" value="Genomic_DNA"/>
</dbReference>